<dbReference type="GO" id="GO:0005886">
    <property type="term" value="C:plasma membrane"/>
    <property type="evidence" value="ECO:0007669"/>
    <property type="project" value="UniProtKB-SubCell"/>
</dbReference>
<name>A0A916RTU2_9HYPH</name>
<evidence type="ECO:0000256" key="8">
    <source>
        <dbReference type="ARBA" id="ARBA00038436"/>
    </source>
</evidence>
<accession>A0A916RTU2</accession>
<evidence type="ECO:0000256" key="7">
    <source>
        <dbReference type="ARBA" id="ARBA00023136"/>
    </source>
</evidence>
<dbReference type="InterPro" id="IPR007387">
    <property type="entry name" value="TRAP_DctQ"/>
</dbReference>
<comment type="subcellular location">
    <subcellularLocation>
        <location evidence="1 9">Cell inner membrane</location>
        <topology evidence="1 9">Multi-pass membrane protein</topology>
    </subcellularLocation>
</comment>
<comment type="similarity">
    <text evidence="8 9">Belongs to the TRAP transporter small permease family.</text>
</comment>
<keyword evidence="2 9" id="KW-0813">Transport</keyword>
<gene>
    <name evidence="11" type="ORF">GCM10011385_23740</name>
</gene>
<comment type="subunit">
    <text evidence="9">The complex comprises the extracytoplasmic solute receptor protein and the two transmembrane proteins.</text>
</comment>
<evidence type="ECO:0000313" key="11">
    <source>
        <dbReference type="EMBL" id="GGA69177.1"/>
    </source>
</evidence>
<proteinExistence type="inferred from homology"/>
<reference evidence="11" key="1">
    <citation type="journal article" date="2014" name="Int. J. Syst. Evol. Microbiol.">
        <title>Complete genome sequence of Corynebacterium casei LMG S-19264T (=DSM 44701T), isolated from a smear-ripened cheese.</title>
        <authorList>
            <consortium name="US DOE Joint Genome Institute (JGI-PGF)"/>
            <person name="Walter F."/>
            <person name="Albersmeier A."/>
            <person name="Kalinowski J."/>
            <person name="Ruckert C."/>
        </authorList>
    </citation>
    <scope>NUCLEOTIDE SEQUENCE</scope>
    <source>
        <strain evidence="11">CGMCC 1.15320</strain>
    </source>
</reference>
<feature type="transmembrane region" description="Helical" evidence="9">
    <location>
        <begin position="89"/>
        <end position="109"/>
    </location>
</feature>
<feature type="domain" description="Tripartite ATP-independent periplasmic transporters DctQ component" evidence="10">
    <location>
        <begin position="26"/>
        <end position="158"/>
    </location>
</feature>
<organism evidence="11 12">
    <name type="scientific">Nitratireductor aestuarii</name>
    <dbReference type="NCBI Taxonomy" id="1735103"/>
    <lineage>
        <taxon>Bacteria</taxon>
        <taxon>Pseudomonadati</taxon>
        <taxon>Pseudomonadota</taxon>
        <taxon>Alphaproteobacteria</taxon>
        <taxon>Hyphomicrobiales</taxon>
        <taxon>Phyllobacteriaceae</taxon>
        <taxon>Nitratireductor</taxon>
    </lineage>
</organism>
<dbReference type="GO" id="GO:0015740">
    <property type="term" value="P:C4-dicarboxylate transport"/>
    <property type="evidence" value="ECO:0007669"/>
    <property type="project" value="TreeGrafter"/>
</dbReference>
<keyword evidence="5 9" id="KW-0812">Transmembrane</keyword>
<keyword evidence="12" id="KW-1185">Reference proteome</keyword>
<dbReference type="EMBL" id="BMIF01000006">
    <property type="protein sequence ID" value="GGA69177.1"/>
    <property type="molecule type" value="Genomic_DNA"/>
</dbReference>
<keyword evidence="6 9" id="KW-1133">Transmembrane helix</keyword>
<reference evidence="11" key="2">
    <citation type="submission" date="2020-09" db="EMBL/GenBank/DDBJ databases">
        <authorList>
            <person name="Sun Q."/>
            <person name="Zhou Y."/>
        </authorList>
    </citation>
    <scope>NUCLEOTIDE SEQUENCE</scope>
    <source>
        <strain evidence="11">CGMCC 1.15320</strain>
    </source>
</reference>
<feature type="transmembrane region" description="Helical" evidence="9">
    <location>
        <begin position="49"/>
        <end position="68"/>
    </location>
</feature>
<keyword evidence="7 9" id="KW-0472">Membrane</keyword>
<keyword evidence="3" id="KW-1003">Cell membrane</keyword>
<dbReference type="RefSeq" id="WP_188721273.1">
    <property type="nucleotide sequence ID" value="NZ_BMIF01000006.1"/>
</dbReference>
<dbReference type="PANTHER" id="PTHR35011:SF2">
    <property type="entry name" value="2,3-DIKETO-L-GULONATE TRAP TRANSPORTER SMALL PERMEASE PROTEIN YIAM"/>
    <property type="match status" value="1"/>
</dbReference>
<evidence type="ECO:0000256" key="4">
    <source>
        <dbReference type="ARBA" id="ARBA00022519"/>
    </source>
</evidence>
<protein>
    <recommendedName>
        <fullName evidence="9">TRAP transporter small permease protein</fullName>
    </recommendedName>
</protein>
<keyword evidence="4 9" id="KW-0997">Cell inner membrane</keyword>
<dbReference type="PANTHER" id="PTHR35011">
    <property type="entry name" value="2,3-DIKETO-L-GULONATE TRAP TRANSPORTER SMALL PERMEASE PROTEIN YIAM"/>
    <property type="match status" value="1"/>
</dbReference>
<evidence type="ECO:0000256" key="9">
    <source>
        <dbReference type="RuleBase" id="RU369079"/>
    </source>
</evidence>
<dbReference type="Proteomes" id="UP000636264">
    <property type="component" value="Unassembled WGS sequence"/>
</dbReference>
<comment type="caution">
    <text evidence="11">The sequence shown here is derived from an EMBL/GenBank/DDBJ whole genome shotgun (WGS) entry which is preliminary data.</text>
</comment>
<dbReference type="GO" id="GO:0022857">
    <property type="term" value="F:transmembrane transporter activity"/>
    <property type="evidence" value="ECO:0007669"/>
    <property type="project" value="UniProtKB-UniRule"/>
</dbReference>
<sequence length="170" mass="18446">MKALGRIFDIITDALAVVSSTILVAMMLLTVVKVAMRSVLNYGILGIDQISGIMMVYMTFLGAAWVLRRDSHVVVDLVVASVPQGARRVMLILSSLVGAAVCFTLTWFGTKAVSLSLSRGVMVAAELEIPRAVNLVVIPLGCFLLGLEFVRRAVRLYRNNDATSEKFVEA</sequence>
<comment type="function">
    <text evidence="9">Part of the tripartite ATP-independent periplasmic (TRAP) transport system.</text>
</comment>
<evidence type="ECO:0000256" key="2">
    <source>
        <dbReference type="ARBA" id="ARBA00022448"/>
    </source>
</evidence>
<dbReference type="AlphaFoldDB" id="A0A916RTU2"/>
<evidence type="ECO:0000259" key="10">
    <source>
        <dbReference type="Pfam" id="PF04290"/>
    </source>
</evidence>
<evidence type="ECO:0000256" key="3">
    <source>
        <dbReference type="ARBA" id="ARBA00022475"/>
    </source>
</evidence>
<evidence type="ECO:0000313" key="12">
    <source>
        <dbReference type="Proteomes" id="UP000636264"/>
    </source>
</evidence>
<feature type="transmembrane region" description="Helical" evidence="9">
    <location>
        <begin position="129"/>
        <end position="150"/>
    </location>
</feature>
<evidence type="ECO:0000256" key="6">
    <source>
        <dbReference type="ARBA" id="ARBA00022989"/>
    </source>
</evidence>
<feature type="transmembrane region" description="Helical" evidence="9">
    <location>
        <begin position="7"/>
        <end position="29"/>
    </location>
</feature>
<dbReference type="InterPro" id="IPR055348">
    <property type="entry name" value="DctQ"/>
</dbReference>
<dbReference type="Pfam" id="PF04290">
    <property type="entry name" value="DctQ"/>
    <property type="match status" value="1"/>
</dbReference>
<evidence type="ECO:0000256" key="5">
    <source>
        <dbReference type="ARBA" id="ARBA00022692"/>
    </source>
</evidence>
<evidence type="ECO:0000256" key="1">
    <source>
        <dbReference type="ARBA" id="ARBA00004429"/>
    </source>
</evidence>